<dbReference type="AlphaFoldDB" id="A0A5B8U8D1"/>
<accession>A0A5B8U8D1</accession>
<dbReference type="Pfam" id="PF06750">
    <property type="entry name" value="A24_N_bact"/>
    <property type="match status" value="1"/>
</dbReference>
<comment type="subcellular location">
    <subcellularLocation>
        <location evidence="1">Cell membrane</location>
        <topology evidence="1">Multi-pass membrane protein</topology>
    </subcellularLocation>
</comment>
<keyword evidence="11" id="KW-1185">Reference proteome</keyword>
<dbReference type="PANTHER" id="PTHR30487">
    <property type="entry name" value="TYPE 4 PREPILIN-LIKE PROTEINS LEADER PEPTIDE-PROCESSING ENZYME"/>
    <property type="match status" value="1"/>
</dbReference>
<dbReference type="OrthoDB" id="2087435at2"/>
<reference evidence="10 11" key="1">
    <citation type="journal article" date="2018" name="J. Microbiol.">
        <title>Baekduia soli gen. nov., sp. nov., a novel bacterium isolated from the soil of Baekdu Mountain and proposal of a novel family name, Baekduiaceae fam. nov.</title>
        <authorList>
            <person name="An D.S."/>
            <person name="Siddiqi M.Z."/>
            <person name="Kim K.H."/>
            <person name="Yu H.S."/>
            <person name="Im W.T."/>
        </authorList>
    </citation>
    <scope>NUCLEOTIDE SEQUENCE [LARGE SCALE GENOMIC DNA]</scope>
    <source>
        <strain evidence="10 11">BR7-21</strain>
    </source>
</reference>
<keyword evidence="4 7" id="KW-0812">Transmembrane</keyword>
<dbReference type="GO" id="GO:0005886">
    <property type="term" value="C:plasma membrane"/>
    <property type="evidence" value="ECO:0007669"/>
    <property type="project" value="UniProtKB-SubCell"/>
</dbReference>
<keyword evidence="3" id="KW-1003">Cell membrane</keyword>
<protein>
    <submittedName>
        <fullName evidence="10">Prepilin peptidase</fullName>
    </submittedName>
</protein>
<evidence type="ECO:0000256" key="5">
    <source>
        <dbReference type="ARBA" id="ARBA00022989"/>
    </source>
</evidence>
<evidence type="ECO:0000256" key="3">
    <source>
        <dbReference type="ARBA" id="ARBA00022475"/>
    </source>
</evidence>
<evidence type="ECO:0000256" key="4">
    <source>
        <dbReference type="ARBA" id="ARBA00022692"/>
    </source>
</evidence>
<feature type="transmembrane region" description="Helical" evidence="7">
    <location>
        <begin position="127"/>
        <end position="145"/>
    </location>
</feature>
<evidence type="ECO:0000313" key="10">
    <source>
        <dbReference type="EMBL" id="QEC49379.1"/>
    </source>
</evidence>
<comment type="similarity">
    <text evidence="2">Belongs to the peptidase A24 family.</text>
</comment>
<keyword evidence="5 7" id="KW-1133">Transmembrane helix</keyword>
<proteinExistence type="inferred from homology"/>
<dbReference type="KEGG" id="bsol:FSW04_18585"/>
<feature type="transmembrane region" description="Helical" evidence="7">
    <location>
        <begin position="151"/>
        <end position="169"/>
    </location>
</feature>
<evidence type="ECO:0000256" key="7">
    <source>
        <dbReference type="SAM" id="Phobius"/>
    </source>
</evidence>
<dbReference type="InterPro" id="IPR000045">
    <property type="entry name" value="Prepilin_IV_endopep_pep"/>
</dbReference>
<dbReference type="InterPro" id="IPR010627">
    <property type="entry name" value="Prepilin_pept_A24_N"/>
</dbReference>
<sequence>MVPALAPAALLGLIIGSFLNVVSWRLPRRESLVRPRSKCPGCDTPVRPYDNIPVISWLLLRGRCRGCAERISARYPIVEAITAALYVLVVAVKGDDTLQLVLGLVLVTFLVPIAVIDLDHKIIPNRLTGPAAILAVALGAVLEPSHLPEQLAAGAGALLFFYLPALIHNKGMGMGDVKLAGVLGLYLGRLVVPALFIALILGVVVGAAIVASKGVSEGRRAKVPFGPFMAAGALIALFAGDAIVNGYLDRF</sequence>
<dbReference type="GO" id="GO:0004190">
    <property type="term" value="F:aspartic-type endopeptidase activity"/>
    <property type="evidence" value="ECO:0007669"/>
    <property type="project" value="InterPro"/>
</dbReference>
<feature type="transmembrane region" description="Helical" evidence="7">
    <location>
        <begin position="6"/>
        <end position="26"/>
    </location>
</feature>
<keyword evidence="6 7" id="KW-0472">Membrane</keyword>
<dbReference type="Proteomes" id="UP000321805">
    <property type="component" value="Chromosome"/>
</dbReference>
<feature type="domain" description="Prepilin type IV endopeptidase peptidase" evidence="8">
    <location>
        <begin position="104"/>
        <end position="206"/>
    </location>
</feature>
<dbReference type="GO" id="GO:0006465">
    <property type="term" value="P:signal peptide processing"/>
    <property type="evidence" value="ECO:0007669"/>
    <property type="project" value="TreeGrafter"/>
</dbReference>
<evidence type="ECO:0000256" key="2">
    <source>
        <dbReference type="ARBA" id="ARBA00005801"/>
    </source>
</evidence>
<evidence type="ECO:0000313" key="11">
    <source>
        <dbReference type="Proteomes" id="UP000321805"/>
    </source>
</evidence>
<feature type="transmembrane region" description="Helical" evidence="7">
    <location>
        <begin position="223"/>
        <end position="248"/>
    </location>
</feature>
<organism evidence="10 11">
    <name type="scientific">Baekduia soli</name>
    <dbReference type="NCBI Taxonomy" id="496014"/>
    <lineage>
        <taxon>Bacteria</taxon>
        <taxon>Bacillati</taxon>
        <taxon>Actinomycetota</taxon>
        <taxon>Thermoleophilia</taxon>
        <taxon>Solirubrobacterales</taxon>
        <taxon>Baekduiaceae</taxon>
        <taxon>Baekduia</taxon>
    </lineage>
</organism>
<feature type="transmembrane region" description="Helical" evidence="7">
    <location>
        <begin position="190"/>
        <end position="211"/>
    </location>
</feature>
<gene>
    <name evidence="10" type="ORF">FSW04_18585</name>
</gene>
<evidence type="ECO:0000259" key="9">
    <source>
        <dbReference type="Pfam" id="PF06750"/>
    </source>
</evidence>
<dbReference type="InterPro" id="IPR050882">
    <property type="entry name" value="Prepilin_peptidase/N-MTase"/>
</dbReference>
<feature type="transmembrane region" description="Helical" evidence="7">
    <location>
        <begin position="98"/>
        <end position="115"/>
    </location>
</feature>
<evidence type="ECO:0000259" key="8">
    <source>
        <dbReference type="Pfam" id="PF01478"/>
    </source>
</evidence>
<feature type="transmembrane region" description="Helical" evidence="7">
    <location>
        <begin position="73"/>
        <end position="92"/>
    </location>
</feature>
<dbReference type="Gene3D" id="1.20.120.1220">
    <property type="match status" value="1"/>
</dbReference>
<feature type="domain" description="Prepilin peptidase A24 N-terminal" evidence="9">
    <location>
        <begin position="10"/>
        <end position="90"/>
    </location>
</feature>
<evidence type="ECO:0000256" key="1">
    <source>
        <dbReference type="ARBA" id="ARBA00004651"/>
    </source>
</evidence>
<dbReference type="PANTHER" id="PTHR30487:SF0">
    <property type="entry name" value="PREPILIN LEADER PEPTIDASE_N-METHYLTRANSFERASE-RELATED"/>
    <property type="match status" value="1"/>
</dbReference>
<evidence type="ECO:0000256" key="6">
    <source>
        <dbReference type="ARBA" id="ARBA00023136"/>
    </source>
</evidence>
<dbReference type="EMBL" id="CP042430">
    <property type="protein sequence ID" value="QEC49379.1"/>
    <property type="molecule type" value="Genomic_DNA"/>
</dbReference>
<dbReference type="Pfam" id="PF01478">
    <property type="entry name" value="Peptidase_A24"/>
    <property type="match status" value="1"/>
</dbReference>
<name>A0A5B8U8D1_9ACTN</name>
<dbReference type="RefSeq" id="WP_146921741.1">
    <property type="nucleotide sequence ID" value="NZ_CP042430.1"/>
</dbReference>